<proteinExistence type="predicted"/>
<feature type="transmembrane region" description="Helical" evidence="1">
    <location>
        <begin position="20"/>
        <end position="39"/>
    </location>
</feature>
<name>A0ABW5C1S9_9BACI</name>
<dbReference type="RefSeq" id="WP_247345446.1">
    <property type="nucleotide sequence ID" value="NZ_CP095550.1"/>
</dbReference>
<feature type="transmembrane region" description="Helical" evidence="1">
    <location>
        <begin position="45"/>
        <end position="62"/>
    </location>
</feature>
<evidence type="ECO:0000256" key="1">
    <source>
        <dbReference type="SAM" id="Phobius"/>
    </source>
</evidence>
<evidence type="ECO:0000313" key="2">
    <source>
        <dbReference type="EMBL" id="MFD2215821.1"/>
    </source>
</evidence>
<accession>A0ABW5C1S9</accession>
<reference evidence="3" key="1">
    <citation type="journal article" date="2019" name="Int. J. Syst. Evol. Microbiol.">
        <title>The Global Catalogue of Microorganisms (GCM) 10K type strain sequencing project: providing services to taxonomists for standard genome sequencing and annotation.</title>
        <authorList>
            <consortium name="The Broad Institute Genomics Platform"/>
            <consortium name="The Broad Institute Genome Sequencing Center for Infectious Disease"/>
            <person name="Wu L."/>
            <person name="Ma J."/>
        </authorList>
    </citation>
    <scope>NUCLEOTIDE SEQUENCE [LARGE SCALE GENOMIC DNA]</scope>
    <source>
        <strain evidence="3">CGMCC 1.15474</strain>
    </source>
</reference>
<organism evidence="2 3">
    <name type="scientific">Metabacillus endolithicus</name>
    <dbReference type="NCBI Taxonomy" id="1535204"/>
    <lineage>
        <taxon>Bacteria</taxon>
        <taxon>Bacillati</taxon>
        <taxon>Bacillota</taxon>
        <taxon>Bacilli</taxon>
        <taxon>Bacillales</taxon>
        <taxon>Bacillaceae</taxon>
        <taxon>Metabacillus</taxon>
    </lineage>
</organism>
<keyword evidence="1" id="KW-0472">Membrane</keyword>
<gene>
    <name evidence="2" type="ORF">ACFSKK_19230</name>
</gene>
<protein>
    <submittedName>
        <fullName evidence="2">Uncharacterized protein</fullName>
    </submittedName>
</protein>
<keyword evidence="1" id="KW-1133">Transmembrane helix</keyword>
<dbReference type="Proteomes" id="UP001597318">
    <property type="component" value="Unassembled WGS sequence"/>
</dbReference>
<dbReference type="EMBL" id="JBHUIK010000005">
    <property type="protein sequence ID" value="MFD2215821.1"/>
    <property type="molecule type" value="Genomic_DNA"/>
</dbReference>
<comment type="caution">
    <text evidence="2">The sequence shown here is derived from an EMBL/GenBank/DDBJ whole genome shotgun (WGS) entry which is preliminary data.</text>
</comment>
<evidence type="ECO:0000313" key="3">
    <source>
        <dbReference type="Proteomes" id="UP001597318"/>
    </source>
</evidence>
<keyword evidence="3" id="KW-1185">Reference proteome</keyword>
<sequence>MRSFIGRRRFINKEYQHISLLFFIIFGLLCVGYFVDYLIFQDWSFLYVTSLAPLFLGIVYKLKSKGEGEKKIVLTPKR</sequence>
<keyword evidence="1" id="KW-0812">Transmembrane</keyword>